<dbReference type="EMBL" id="OV651821">
    <property type="protein sequence ID" value="CAH1115774.1"/>
    <property type="molecule type" value="Genomic_DNA"/>
</dbReference>
<sequence length="135" mass="16311">MCQIYQTITRSALQTVRFTSVQKPEYSDDAFKKRGAAFELQYIRKQMYEQFKKIRNQLMRRREETIQKKVKDEFEKQKSDDEKKNKFVTLNNFIFYLKLNPGYKKYSTGYFTKIVNTYQELPTSINKECSNKSCF</sequence>
<reference evidence="1" key="1">
    <citation type="submission" date="2022-01" db="EMBL/GenBank/DDBJ databases">
        <authorList>
            <person name="King R."/>
        </authorList>
    </citation>
    <scope>NUCLEOTIDE SEQUENCE</scope>
</reference>
<proteinExistence type="predicted"/>
<accession>A0A9P0GJF3</accession>
<protein>
    <submittedName>
        <fullName evidence="1">Uncharacterized protein</fullName>
    </submittedName>
</protein>
<dbReference type="Proteomes" id="UP001153636">
    <property type="component" value="Chromosome 9"/>
</dbReference>
<name>A0A9P0GJF3_9CUCU</name>
<dbReference type="AlphaFoldDB" id="A0A9P0GJF3"/>
<keyword evidence="2" id="KW-1185">Reference proteome</keyword>
<organism evidence="1 2">
    <name type="scientific">Psylliodes chrysocephalus</name>
    <dbReference type="NCBI Taxonomy" id="3402493"/>
    <lineage>
        <taxon>Eukaryota</taxon>
        <taxon>Metazoa</taxon>
        <taxon>Ecdysozoa</taxon>
        <taxon>Arthropoda</taxon>
        <taxon>Hexapoda</taxon>
        <taxon>Insecta</taxon>
        <taxon>Pterygota</taxon>
        <taxon>Neoptera</taxon>
        <taxon>Endopterygota</taxon>
        <taxon>Coleoptera</taxon>
        <taxon>Polyphaga</taxon>
        <taxon>Cucujiformia</taxon>
        <taxon>Chrysomeloidea</taxon>
        <taxon>Chrysomelidae</taxon>
        <taxon>Galerucinae</taxon>
        <taxon>Alticini</taxon>
        <taxon>Psylliodes</taxon>
    </lineage>
</organism>
<evidence type="ECO:0000313" key="1">
    <source>
        <dbReference type="EMBL" id="CAH1115774.1"/>
    </source>
</evidence>
<gene>
    <name evidence="1" type="ORF">PSYICH_LOCUS15682</name>
</gene>
<evidence type="ECO:0000313" key="2">
    <source>
        <dbReference type="Proteomes" id="UP001153636"/>
    </source>
</evidence>